<dbReference type="AlphaFoldDB" id="A0A7S4FYY5"/>
<evidence type="ECO:0000313" key="1">
    <source>
        <dbReference type="EMBL" id="CAE0819728.1"/>
    </source>
</evidence>
<proteinExistence type="predicted"/>
<dbReference type="EMBL" id="HBJA01088756">
    <property type="protein sequence ID" value="CAE0819728.1"/>
    <property type="molecule type" value="Transcribed_RNA"/>
</dbReference>
<accession>A0A7S4FYY5</accession>
<sequence>MSKILRRCTLSGIVPIKNTMHSEKGPWLSPGAEWAHLRKYPTPALWRVSSCKTGFFSTKSVFSGHVPDSAPMAVGRSPTAEVIGHWWPLVAGDAEPTKIRPQPQLGERWPLEAANFQNRPAPHQSGRWVLKYCRAPSTTSCTAAATSGLRTSPRVQNP</sequence>
<protein>
    <submittedName>
        <fullName evidence="1">Uncharacterized protein</fullName>
    </submittedName>
</protein>
<gene>
    <name evidence="1" type="ORF">EGYM00163_LOCUS30898</name>
</gene>
<name>A0A7S4FYY5_9EUGL</name>
<reference evidence="1" key="1">
    <citation type="submission" date="2021-01" db="EMBL/GenBank/DDBJ databases">
        <authorList>
            <person name="Corre E."/>
            <person name="Pelletier E."/>
            <person name="Niang G."/>
            <person name="Scheremetjew M."/>
            <person name="Finn R."/>
            <person name="Kale V."/>
            <person name="Holt S."/>
            <person name="Cochrane G."/>
            <person name="Meng A."/>
            <person name="Brown T."/>
            <person name="Cohen L."/>
        </authorList>
    </citation>
    <scope>NUCLEOTIDE SEQUENCE</scope>
    <source>
        <strain evidence="1">CCMP1594</strain>
    </source>
</reference>
<organism evidence="1">
    <name type="scientific">Eutreptiella gymnastica</name>
    <dbReference type="NCBI Taxonomy" id="73025"/>
    <lineage>
        <taxon>Eukaryota</taxon>
        <taxon>Discoba</taxon>
        <taxon>Euglenozoa</taxon>
        <taxon>Euglenida</taxon>
        <taxon>Spirocuta</taxon>
        <taxon>Euglenophyceae</taxon>
        <taxon>Eutreptiales</taxon>
        <taxon>Eutreptiaceae</taxon>
        <taxon>Eutreptiella</taxon>
    </lineage>
</organism>